<proteinExistence type="predicted"/>
<reference evidence="2 3" key="1">
    <citation type="journal article" date="1979" name="Int. J. Syst. Evol. Microbiol.">
        <title>Bacillus globisporus subsp. marinus subsp. nov.</title>
        <authorList>
            <person name="Liu H."/>
        </authorList>
    </citation>
    <scope>NUCLEOTIDE SEQUENCE [LARGE SCALE GENOMIC DNA]</scope>
    <source>
        <strain evidence="2 3">DSM 1297</strain>
    </source>
</reference>
<keyword evidence="1" id="KW-0732">Signal</keyword>
<evidence type="ECO:0000313" key="3">
    <source>
        <dbReference type="Proteomes" id="UP001556040"/>
    </source>
</evidence>
<dbReference type="Proteomes" id="UP001556040">
    <property type="component" value="Unassembled WGS sequence"/>
</dbReference>
<feature type="chain" id="PRO_5045217830" evidence="1">
    <location>
        <begin position="33"/>
        <end position="225"/>
    </location>
</feature>
<gene>
    <name evidence="2" type="ORF">AB1471_16200</name>
</gene>
<protein>
    <submittedName>
        <fullName evidence="2">Uncharacterized protein</fullName>
    </submittedName>
</protein>
<feature type="signal peptide" evidence="1">
    <location>
        <begin position="1"/>
        <end position="32"/>
    </location>
</feature>
<name>A0ABV3Q8U9_9BACL</name>
<dbReference type="EMBL" id="JBFMIA010000032">
    <property type="protein sequence ID" value="MEW9503314.1"/>
    <property type="molecule type" value="Genomic_DNA"/>
</dbReference>
<sequence length="225" mass="25613">MGNVMKRTRMLSLFSTLVILAAVLSFSTSAKAMIDTEKGSNLLSNLENVDTSATFDLTKDGIQEEKIYDADSESNIRVEHVDTGYVQYIYEGEWVHIPVGVSTFNISTTSEFSHEEYEVKVWRFREDAPLYILSVGNEIVEWDYPDFPLEVEFSSTIMNPIEDYYPGPAWSRLTYTYYDLKNAGNLALEYSKVVKMQTVDYYGSPVAYLTVHHCSWLGLNPACPK</sequence>
<organism evidence="2 3">
    <name type="scientific">Jeotgalibacillus marinus</name>
    <dbReference type="NCBI Taxonomy" id="86667"/>
    <lineage>
        <taxon>Bacteria</taxon>
        <taxon>Bacillati</taxon>
        <taxon>Bacillota</taxon>
        <taxon>Bacilli</taxon>
        <taxon>Bacillales</taxon>
        <taxon>Caryophanaceae</taxon>
        <taxon>Jeotgalibacillus</taxon>
    </lineage>
</organism>
<comment type="caution">
    <text evidence="2">The sequence shown here is derived from an EMBL/GenBank/DDBJ whole genome shotgun (WGS) entry which is preliminary data.</text>
</comment>
<evidence type="ECO:0000313" key="2">
    <source>
        <dbReference type="EMBL" id="MEW9503314.1"/>
    </source>
</evidence>
<dbReference type="RefSeq" id="WP_367780803.1">
    <property type="nucleotide sequence ID" value="NZ_JBFMIA010000032.1"/>
</dbReference>
<keyword evidence="3" id="KW-1185">Reference proteome</keyword>
<evidence type="ECO:0000256" key="1">
    <source>
        <dbReference type="SAM" id="SignalP"/>
    </source>
</evidence>
<accession>A0ABV3Q8U9</accession>